<keyword evidence="2" id="KW-0378">Hydrolase</keyword>
<comment type="caution">
    <text evidence="2">The sequence shown here is derived from an EMBL/GenBank/DDBJ whole genome shotgun (WGS) entry which is preliminary data.</text>
</comment>
<evidence type="ECO:0000313" key="3">
    <source>
        <dbReference type="Proteomes" id="UP001396898"/>
    </source>
</evidence>
<keyword evidence="2" id="KW-0540">Nuclease</keyword>
<evidence type="ECO:0000256" key="1">
    <source>
        <dbReference type="SAM" id="MobiDB-lite"/>
    </source>
</evidence>
<evidence type="ECO:0000313" key="2">
    <source>
        <dbReference type="EMBL" id="KAK8026350.1"/>
    </source>
</evidence>
<dbReference type="InterPro" id="IPR036691">
    <property type="entry name" value="Endo/exonu/phosph_ase_sf"/>
</dbReference>
<keyword evidence="3" id="KW-1185">Reference proteome</keyword>
<feature type="region of interest" description="Disordered" evidence="1">
    <location>
        <begin position="308"/>
        <end position="332"/>
    </location>
</feature>
<dbReference type="Proteomes" id="UP001396898">
    <property type="component" value="Unassembled WGS sequence"/>
</dbReference>
<dbReference type="GO" id="GO:0004519">
    <property type="term" value="F:endonuclease activity"/>
    <property type="evidence" value="ECO:0007669"/>
    <property type="project" value="UniProtKB-KW"/>
</dbReference>
<reference evidence="2 3" key="1">
    <citation type="submission" date="2023-01" db="EMBL/GenBank/DDBJ databases">
        <title>Analysis of 21 Apiospora genomes using comparative genomics revels a genus with tremendous synthesis potential of carbohydrate active enzymes and secondary metabolites.</title>
        <authorList>
            <person name="Sorensen T."/>
        </authorList>
    </citation>
    <scope>NUCLEOTIDE SEQUENCE [LARGE SCALE GENOMIC DNA]</scope>
    <source>
        <strain evidence="2 3">CBS 20057</strain>
    </source>
</reference>
<dbReference type="EMBL" id="JAQQWI010000007">
    <property type="protein sequence ID" value="KAK8026350.1"/>
    <property type="molecule type" value="Genomic_DNA"/>
</dbReference>
<sequence>MHSSCSRMGGAARGAAKHAARAYKKEVKKLGLAPHDGGAPWVDQSPAEPGDPIRQNYYIYNSRKPKWEPRTAGTQKAHHVGGGQQLCKLAVYSWNLDFMVPVPRVRKTRMAAALRALEAATGIDRRARPLSSTTATVVVLQGCLQEDLRVMAERPRVRDNFFMTDLRPAKPALTTTMLVDRRLPPSRVFRTGMARDAFCVDVSMAAASAPGGPRARRTIRLCTTHLDGGVTKAEADPTKTRTRTTPPTVRPAQMRRVAGLLKDGSTGVAAGIAAGDFRAVRDYDRTLPADLGLRDAYLALGGEEDAPGGYTWGPQAPRRPAQEGGGEERKKSLSLALVKGKVGCARRDKVCYFDGSGALRLLGFHTFGAGLELPPVKAKEARSMRELGYEKAWITDRIGVMAEFEVVAGPERRE</sequence>
<gene>
    <name evidence="2" type="ORF">PG991_003406</name>
</gene>
<dbReference type="Gene3D" id="3.60.10.10">
    <property type="entry name" value="Endonuclease/exonuclease/phosphatase"/>
    <property type="match status" value="1"/>
</dbReference>
<keyword evidence="2" id="KW-0255">Endonuclease</keyword>
<accession>A0ABR1S3D2</accession>
<organism evidence="2 3">
    <name type="scientific">Apiospora marii</name>
    <dbReference type="NCBI Taxonomy" id="335849"/>
    <lineage>
        <taxon>Eukaryota</taxon>
        <taxon>Fungi</taxon>
        <taxon>Dikarya</taxon>
        <taxon>Ascomycota</taxon>
        <taxon>Pezizomycotina</taxon>
        <taxon>Sordariomycetes</taxon>
        <taxon>Xylariomycetidae</taxon>
        <taxon>Amphisphaeriales</taxon>
        <taxon>Apiosporaceae</taxon>
        <taxon>Apiospora</taxon>
    </lineage>
</organism>
<proteinExistence type="predicted"/>
<protein>
    <submittedName>
        <fullName evidence="2">Endonuclease/exonuclease/phosphatase</fullName>
    </submittedName>
</protein>
<name>A0ABR1S3D2_9PEZI</name>